<dbReference type="KEGG" id="mng:MNEG_10825"/>
<evidence type="ECO:0000256" key="4">
    <source>
        <dbReference type="ARBA" id="ARBA00022741"/>
    </source>
</evidence>
<keyword evidence="6 9" id="KW-0067">ATP-binding</keyword>
<keyword evidence="5" id="KW-0418">Kinase</keyword>
<dbReference type="InterPro" id="IPR008271">
    <property type="entry name" value="Ser/Thr_kinase_AS"/>
</dbReference>
<comment type="similarity">
    <text evidence="10">Belongs to the protein kinase superfamily.</text>
</comment>
<dbReference type="PANTHER" id="PTHR24343:SF558">
    <property type="entry name" value="PROTEIN KINASE DOMAIN-CONTAINING PROTEIN"/>
    <property type="match status" value="1"/>
</dbReference>
<organism evidence="12 13">
    <name type="scientific">Monoraphidium neglectum</name>
    <dbReference type="NCBI Taxonomy" id="145388"/>
    <lineage>
        <taxon>Eukaryota</taxon>
        <taxon>Viridiplantae</taxon>
        <taxon>Chlorophyta</taxon>
        <taxon>core chlorophytes</taxon>
        <taxon>Chlorophyceae</taxon>
        <taxon>CS clade</taxon>
        <taxon>Sphaeropleales</taxon>
        <taxon>Selenastraceae</taxon>
        <taxon>Monoraphidium</taxon>
    </lineage>
</organism>
<dbReference type="EMBL" id="KK102694">
    <property type="protein sequence ID" value="KIY97137.1"/>
    <property type="molecule type" value="Genomic_DNA"/>
</dbReference>
<feature type="binding site" evidence="9">
    <location>
        <position position="34"/>
    </location>
    <ligand>
        <name>ATP</name>
        <dbReference type="ChEBI" id="CHEBI:30616"/>
    </ligand>
</feature>
<dbReference type="Gene3D" id="3.30.200.20">
    <property type="entry name" value="Phosphorylase Kinase, domain 1"/>
    <property type="match status" value="1"/>
</dbReference>
<keyword evidence="13" id="KW-1185">Reference proteome</keyword>
<dbReference type="Gene3D" id="1.10.510.10">
    <property type="entry name" value="Transferase(Phosphotransferase) domain 1"/>
    <property type="match status" value="1"/>
</dbReference>
<dbReference type="PROSITE" id="PS00108">
    <property type="entry name" value="PROTEIN_KINASE_ST"/>
    <property type="match status" value="1"/>
</dbReference>
<dbReference type="SMART" id="SM00220">
    <property type="entry name" value="S_TKc"/>
    <property type="match status" value="1"/>
</dbReference>
<sequence>MDQRFEFIRDIGSGNFGVARLMRDKVSNELVAVKFIERGSRIDKNVEREILNHRMLNNPHVIAFREVFLTPTHLCIVMEYAAGGELFDHIVKAGRFSEDEARYFFQQLICGVDYCHRSGVCHRDLKLENTLLDGSPAPRLKICDFGYSKSALDSQPKSTVGTPAYIAPEIRIRGGSSGRGQQQRWQQLQQQQRRQLRQQRCGVLQRTAYNGHTADVWSCGVTLYVMLRIMAVKYAVPPQLRISAECQDLIARIFVANPVQRITLPEIKQHPWFLRNLPAELANVSLARAMPEPKQTVEEIQRLVQQARAPGAKATHEIDPEVELDGMDAEEEMMASVGSGGNYAV</sequence>
<dbReference type="PROSITE" id="PS50011">
    <property type="entry name" value="PROTEIN_KINASE_DOM"/>
    <property type="match status" value="1"/>
</dbReference>
<keyword evidence="2 10" id="KW-0723">Serine/threonine-protein kinase</keyword>
<dbReference type="EC" id="2.7.11.1" evidence="1"/>
<dbReference type="OrthoDB" id="193931at2759"/>
<comment type="catalytic activity">
    <reaction evidence="8">
        <text>L-seryl-[protein] + ATP = O-phospho-L-seryl-[protein] + ADP + H(+)</text>
        <dbReference type="Rhea" id="RHEA:17989"/>
        <dbReference type="Rhea" id="RHEA-COMP:9863"/>
        <dbReference type="Rhea" id="RHEA-COMP:11604"/>
        <dbReference type="ChEBI" id="CHEBI:15378"/>
        <dbReference type="ChEBI" id="CHEBI:29999"/>
        <dbReference type="ChEBI" id="CHEBI:30616"/>
        <dbReference type="ChEBI" id="CHEBI:83421"/>
        <dbReference type="ChEBI" id="CHEBI:456216"/>
        <dbReference type="EC" id="2.7.11.1"/>
    </reaction>
</comment>
<evidence type="ECO:0000313" key="13">
    <source>
        <dbReference type="Proteomes" id="UP000054498"/>
    </source>
</evidence>
<dbReference type="GO" id="GO:0004674">
    <property type="term" value="F:protein serine/threonine kinase activity"/>
    <property type="evidence" value="ECO:0007669"/>
    <property type="project" value="UniProtKB-KW"/>
</dbReference>
<evidence type="ECO:0000256" key="8">
    <source>
        <dbReference type="ARBA" id="ARBA00048679"/>
    </source>
</evidence>
<dbReference type="PROSITE" id="PS00107">
    <property type="entry name" value="PROTEIN_KINASE_ATP"/>
    <property type="match status" value="1"/>
</dbReference>
<evidence type="ECO:0000256" key="2">
    <source>
        <dbReference type="ARBA" id="ARBA00022527"/>
    </source>
</evidence>
<dbReference type="Pfam" id="PF00069">
    <property type="entry name" value="Pkinase"/>
    <property type="match status" value="1"/>
</dbReference>
<evidence type="ECO:0000259" key="11">
    <source>
        <dbReference type="PROSITE" id="PS50011"/>
    </source>
</evidence>
<evidence type="ECO:0000256" key="10">
    <source>
        <dbReference type="RuleBase" id="RU000304"/>
    </source>
</evidence>
<dbReference type="PANTHER" id="PTHR24343">
    <property type="entry name" value="SERINE/THREONINE KINASE"/>
    <property type="match status" value="1"/>
</dbReference>
<dbReference type="AlphaFoldDB" id="A0A0D2JBN2"/>
<dbReference type="GO" id="GO:0005524">
    <property type="term" value="F:ATP binding"/>
    <property type="evidence" value="ECO:0007669"/>
    <property type="project" value="UniProtKB-UniRule"/>
</dbReference>
<evidence type="ECO:0000313" key="12">
    <source>
        <dbReference type="EMBL" id="KIY97137.1"/>
    </source>
</evidence>
<dbReference type="RefSeq" id="XP_013896157.1">
    <property type="nucleotide sequence ID" value="XM_014040703.1"/>
</dbReference>
<protein>
    <recommendedName>
        <fullName evidence="1">non-specific serine/threonine protein kinase</fullName>
        <ecNumber evidence="1">2.7.11.1</ecNumber>
    </recommendedName>
</protein>
<accession>A0A0D2JBN2</accession>
<evidence type="ECO:0000256" key="7">
    <source>
        <dbReference type="ARBA" id="ARBA00047899"/>
    </source>
</evidence>
<reference evidence="12 13" key="1">
    <citation type="journal article" date="2013" name="BMC Genomics">
        <title>Reconstruction of the lipid metabolism for the microalga Monoraphidium neglectum from its genome sequence reveals characteristics suitable for biofuel production.</title>
        <authorList>
            <person name="Bogen C."/>
            <person name="Al-Dilaimi A."/>
            <person name="Albersmeier A."/>
            <person name="Wichmann J."/>
            <person name="Grundmann M."/>
            <person name="Rupp O."/>
            <person name="Lauersen K.J."/>
            <person name="Blifernez-Klassen O."/>
            <person name="Kalinowski J."/>
            <person name="Goesmann A."/>
            <person name="Mussgnug J.H."/>
            <person name="Kruse O."/>
        </authorList>
    </citation>
    <scope>NUCLEOTIDE SEQUENCE [LARGE SCALE GENOMIC DNA]</scope>
    <source>
        <strain evidence="12 13">SAG 48.87</strain>
    </source>
</reference>
<keyword evidence="4 9" id="KW-0547">Nucleotide-binding</keyword>
<feature type="domain" description="Protein kinase" evidence="11">
    <location>
        <begin position="5"/>
        <end position="273"/>
    </location>
</feature>
<evidence type="ECO:0000256" key="9">
    <source>
        <dbReference type="PROSITE-ProRule" id="PRU10141"/>
    </source>
</evidence>
<keyword evidence="3" id="KW-0808">Transferase</keyword>
<dbReference type="GeneID" id="25728026"/>
<comment type="catalytic activity">
    <reaction evidence="7">
        <text>L-threonyl-[protein] + ATP = O-phospho-L-threonyl-[protein] + ADP + H(+)</text>
        <dbReference type="Rhea" id="RHEA:46608"/>
        <dbReference type="Rhea" id="RHEA-COMP:11060"/>
        <dbReference type="Rhea" id="RHEA-COMP:11605"/>
        <dbReference type="ChEBI" id="CHEBI:15378"/>
        <dbReference type="ChEBI" id="CHEBI:30013"/>
        <dbReference type="ChEBI" id="CHEBI:30616"/>
        <dbReference type="ChEBI" id="CHEBI:61977"/>
        <dbReference type="ChEBI" id="CHEBI:456216"/>
        <dbReference type="EC" id="2.7.11.1"/>
    </reaction>
</comment>
<dbReference type="STRING" id="145388.A0A0D2JBN2"/>
<evidence type="ECO:0000256" key="1">
    <source>
        <dbReference type="ARBA" id="ARBA00012513"/>
    </source>
</evidence>
<dbReference type="InterPro" id="IPR011009">
    <property type="entry name" value="Kinase-like_dom_sf"/>
</dbReference>
<evidence type="ECO:0000256" key="6">
    <source>
        <dbReference type="ARBA" id="ARBA00022840"/>
    </source>
</evidence>
<dbReference type="SUPFAM" id="SSF56112">
    <property type="entry name" value="Protein kinase-like (PK-like)"/>
    <property type="match status" value="1"/>
</dbReference>
<gene>
    <name evidence="12" type="ORF">MNEG_10825</name>
</gene>
<evidence type="ECO:0000256" key="5">
    <source>
        <dbReference type="ARBA" id="ARBA00022777"/>
    </source>
</evidence>
<dbReference type="InterPro" id="IPR000719">
    <property type="entry name" value="Prot_kinase_dom"/>
</dbReference>
<proteinExistence type="inferred from homology"/>
<evidence type="ECO:0000256" key="3">
    <source>
        <dbReference type="ARBA" id="ARBA00022679"/>
    </source>
</evidence>
<dbReference type="InterPro" id="IPR017441">
    <property type="entry name" value="Protein_kinase_ATP_BS"/>
</dbReference>
<name>A0A0D2JBN2_9CHLO</name>
<dbReference type="Proteomes" id="UP000054498">
    <property type="component" value="Unassembled WGS sequence"/>
</dbReference>